<sequence>MPDQQGGTFLLPSEAKPNTSFPYFLPSIWASTPTVLPVPGYQLPAAPSTSGGLTYDLSLPPDAQEQWAPSATLESEGFPSFYATDLIAVPVRALRDPPFQSGWWMTQGAEPPTSFWDLDAPFQETVQGPAATVSALFAFSKVCAETTNHSSPQEDQ</sequence>
<reference evidence="1 2" key="1">
    <citation type="submission" date="2021-08" db="EMBL/GenBank/DDBJ databases">
        <title>Draft Genome Sequence of Phanerochaete sordida strain YK-624.</title>
        <authorList>
            <person name="Mori T."/>
            <person name="Dohra H."/>
            <person name="Suzuki T."/>
            <person name="Kawagishi H."/>
            <person name="Hirai H."/>
        </authorList>
    </citation>
    <scope>NUCLEOTIDE SEQUENCE [LARGE SCALE GENOMIC DNA]</scope>
    <source>
        <strain evidence="1 2">YK-624</strain>
    </source>
</reference>
<proteinExistence type="predicted"/>
<keyword evidence="2" id="KW-1185">Reference proteome</keyword>
<organism evidence="1 2">
    <name type="scientific">Phanerochaete sordida</name>
    <dbReference type="NCBI Taxonomy" id="48140"/>
    <lineage>
        <taxon>Eukaryota</taxon>
        <taxon>Fungi</taxon>
        <taxon>Dikarya</taxon>
        <taxon>Basidiomycota</taxon>
        <taxon>Agaricomycotina</taxon>
        <taxon>Agaricomycetes</taxon>
        <taxon>Polyporales</taxon>
        <taxon>Phanerochaetaceae</taxon>
        <taxon>Phanerochaete</taxon>
    </lineage>
</organism>
<name>A0A9P3GQN5_9APHY</name>
<gene>
    <name evidence="1" type="ORF">PsYK624_148120</name>
</gene>
<evidence type="ECO:0000313" key="1">
    <source>
        <dbReference type="EMBL" id="GJE98579.1"/>
    </source>
</evidence>
<dbReference type="AlphaFoldDB" id="A0A9P3GQN5"/>
<dbReference type="EMBL" id="BPQB01000090">
    <property type="protein sequence ID" value="GJE98579.1"/>
    <property type="molecule type" value="Genomic_DNA"/>
</dbReference>
<accession>A0A9P3GQN5</accession>
<dbReference type="Proteomes" id="UP000703269">
    <property type="component" value="Unassembled WGS sequence"/>
</dbReference>
<comment type="caution">
    <text evidence="1">The sequence shown here is derived from an EMBL/GenBank/DDBJ whole genome shotgun (WGS) entry which is preliminary data.</text>
</comment>
<evidence type="ECO:0000313" key="2">
    <source>
        <dbReference type="Proteomes" id="UP000703269"/>
    </source>
</evidence>
<protein>
    <submittedName>
        <fullName evidence="1">Uncharacterized protein</fullName>
    </submittedName>
</protein>